<dbReference type="InParanoid" id="A0A5C7EQM1"/>
<evidence type="ECO:0000259" key="3">
    <source>
        <dbReference type="Pfam" id="PF00156"/>
    </source>
</evidence>
<accession>A0A5C7EQM1</accession>
<reference evidence="4 5" key="1">
    <citation type="submission" date="2019-08" db="EMBL/GenBank/DDBJ databases">
        <title>Pelomicrobium methylotrophicum gen. nov., sp. nov. a moderately thermophilic, facultatively anaerobic, lithoautotrophic and methylotrophic bacterium isolated from a terrestrial mud volcano.</title>
        <authorList>
            <person name="Slobodkina G.B."/>
            <person name="Merkel A.Y."/>
            <person name="Slobodkin A.I."/>
        </authorList>
    </citation>
    <scope>NUCLEOTIDE SEQUENCE [LARGE SCALE GENOMIC DNA]</scope>
    <source>
        <strain evidence="4 5">SM250</strain>
    </source>
</reference>
<dbReference type="InterPro" id="IPR000836">
    <property type="entry name" value="PRTase_dom"/>
</dbReference>
<dbReference type="GO" id="GO:0006178">
    <property type="term" value="P:guanine salvage"/>
    <property type="evidence" value="ECO:0007669"/>
    <property type="project" value="TreeGrafter"/>
</dbReference>
<dbReference type="OrthoDB" id="5296940at2"/>
<dbReference type="CDD" id="cd06223">
    <property type="entry name" value="PRTases_typeI"/>
    <property type="match status" value="1"/>
</dbReference>
<dbReference type="GO" id="GO:0005829">
    <property type="term" value="C:cytosol"/>
    <property type="evidence" value="ECO:0007669"/>
    <property type="project" value="TreeGrafter"/>
</dbReference>
<dbReference type="PANTHER" id="PTHR43340">
    <property type="entry name" value="HYPOXANTHINE-GUANINE PHOSPHORIBOSYLTRANSFERASE"/>
    <property type="match status" value="1"/>
</dbReference>
<dbReference type="Pfam" id="PF00156">
    <property type="entry name" value="Pribosyltran"/>
    <property type="match status" value="1"/>
</dbReference>
<sequence length="181" mass="19964">MDPERARQILEQADLIWSAEQVASAVRRLAQEITAALGDQNPLVLSVMGGAVVFTGQLLPLLSFPLDFDTLYVSRYRGNTSGADVQWRIEPPERCRGRVVLVLDDILDEGQTLAAIRERLLGAGTKAFHSAVLADKDIGQPKPIRPDFVGLTVPNRYVFGFGMDVYGAWRNLPAIYALAQR</sequence>
<keyword evidence="4" id="KW-0808">Transferase</keyword>
<dbReference type="EMBL" id="VPFL01000001">
    <property type="protein sequence ID" value="TXF13822.1"/>
    <property type="molecule type" value="Genomic_DNA"/>
</dbReference>
<evidence type="ECO:0000256" key="2">
    <source>
        <dbReference type="ARBA" id="ARBA00049402"/>
    </source>
</evidence>
<dbReference type="GO" id="GO:0004422">
    <property type="term" value="F:hypoxanthine phosphoribosyltransferase activity"/>
    <property type="evidence" value="ECO:0007669"/>
    <property type="project" value="TreeGrafter"/>
</dbReference>
<dbReference type="GO" id="GO:0032264">
    <property type="term" value="P:IMP salvage"/>
    <property type="evidence" value="ECO:0007669"/>
    <property type="project" value="TreeGrafter"/>
</dbReference>
<dbReference type="SUPFAM" id="SSF53271">
    <property type="entry name" value="PRTase-like"/>
    <property type="match status" value="1"/>
</dbReference>
<keyword evidence="5" id="KW-1185">Reference proteome</keyword>
<gene>
    <name evidence="4" type="ORF">FR698_00765</name>
</gene>
<dbReference type="EC" id="2.4.2.8" evidence="4"/>
<keyword evidence="4" id="KW-0328">Glycosyltransferase</keyword>
<protein>
    <submittedName>
        <fullName evidence="4">Hypoxanthine-guanine phosphoribosyltransferase</fullName>
        <ecNumber evidence="4">2.4.2.8</ecNumber>
    </submittedName>
</protein>
<dbReference type="GO" id="GO:0000287">
    <property type="term" value="F:magnesium ion binding"/>
    <property type="evidence" value="ECO:0007669"/>
    <property type="project" value="TreeGrafter"/>
</dbReference>
<name>A0A5C7EQM1_9PROT</name>
<evidence type="ECO:0000313" key="5">
    <source>
        <dbReference type="Proteomes" id="UP000321201"/>
    </source>
</evidence>
<dbReference type="GO" id="GO:0032263">
    <property type="term" value="P:GMP salvage"/>
    <property type="evidence" value="ECO:0007669"/>
    <property type="project" value="TreeGrafter"/>
</dbReference>
<dbReference type="PANTHER" id="PTHR43340:SF1">
    <property type="entry name" value="HYPOXANTHINE PHOSPHORIBOSYLTRANSFERASE"/>
    <property type="match status" value="1"/>
</dbReference>
<dbReference type="AlphaFoldDB" id="A0A5C7EQM1"/>
<organism evidence="4 5">
    <name type="scientific">Pelomicrobium methylotrophicum</name>
    <dbReference type="NCBI Taxonomy" id="2602750"/>
    <lineage>
        <taxon>Bacteria</taxon>
        <taxon>Pseudomonadati</taxon>
        <taxon>Pseudomonadota</taxon>
        <taxon>Hydrogenophilia</taxon>
        <taxon>Hydrogenophilia incertae sedis</taxon>
        <taxon>Pelomicrobium</taxon>
    </lineage>
</organism>
<dbReference type="Proteomes" id="UP000321201">
    <property type="component" value="Unassembled WGS sequence"/>
</dbReference>
<dbReference type="NCBIfam" id="NF006605">
    <property type="entry name" value="PRK09162.1"/>
    <property type="match status" value="1"/>
</dbReference>
<dbReference type="GO" id="GO:0046100">
    <property type="term" value="P:hypoxanthine metabolic process"/>
    <property type="evidence" value="ECO:0007669"/>
    <property type="project" value="TreeGrafter"/>
</dbReference>
<proteinExistence type="predicted"/>
<comment type="caution">
    <text evidence="4">The sequence shown here is derived from an EMBL/GenBank/DDBJ whole genome shotgun (WGS) entry which is preliminary data.</text>
</comment>
<dbReference type="FunCoup" id="A0A5C7EQM1">
    <property type="interactions" value="483"/>
</dbReference>
<evidence type="ECO:0000256" key="1">
    <source>
        <dbReference type="ARBA" id="ARBA00048811"/>
    </source>
</evidence>
<feature type="domain" description="Phosphoribosyltransferase" evidence="3">
    <location>
        <begin position="20"/>
        <end position="164"/>
    </location>
</feature>
<dbReference type="Gene3D" id="3.40.50.2020">
    <property type="match status" value="1"/>
</dbReference>
<dbReference type="InterPro" id="IPR050408">
    <property type="entry name" value="HGPRT"/>
</dbReference>
<evidence type="ECO:0000313" key="4">
    <source>
        <dbReference type="EMBL" id="TXF13822.1"/>
    </source>
</evidence>
<comment type="catalytic activity">
    <reaction evidence="2">
        <text>IMP + diphosphate = hypoxanthine + 5-phospho-alpha-D-ribose 1-diphosphate</text>
        <dbReference type="Rhea" id="RHEA:17973"/>
        <dbReference type="ChEBI" id="CHEBI:17368"/>
        <dbReference type="ChEBI" id="CHEBI:33019"/>
        <dbReference type="ChEBI" id="CHEBI:58017"/>
        <dbReference type="ChEBI" id="CHEBI:58053"/>
        <dbReference type="EC" id="2.4.2.8"/>
    </reaction>
    <physiologicalReaction direction="right-to-left" evidence="2">
        <dbReference type="Rhea" id="RHEA:17975"/>
    </physiologicalReaction>
</comment>
<dbReference type="InterPro" id="IPR029057">
    <property type="entry name" value="PRTase-like"/>
</dbReference>
<dbReference type="GO" id="GO:0052657">
    <property type="term" value="F:guanine phosphoribosyltransferase activity"/>
    <property type="evidence" value="ECO:0007669"/>
    <property type="project" value="RHEA"/>
</dbReference>
<comment type="catalytic activity">
    <reaction evidence="1">
        <text>GMP + diphosphate = guanine + 5-phospho-alpha-D-ribose 1-diphosphate</text>
        <dbReference type="Rhea" id="RHEA:25424"/>
        <dbReference type="ChEBI" id="CHEBI:16235"/>
        <dbReference type="ChEBI" id="CHEBI:33019"/>
        <dbReference type="ChEBI" id="CHEBI:58017"/>
        <dbReference type="ChEBI" id="CHEBI:58115"/>
        <dbReference type="EC" id="2.4.2.8"/>
    </reaction>
    <physiologicalReaction direction="right-to-left" evidence="1">
        <dbReference type="Rhea" id="RHEA:25426"/>
    </physiologicalReaction>
</comment>